<feature type="compositionally biased region" description="Polar residues" evidence="1">
    <location>
        <begin position="110"/>
        <end position="119"/>
    </location>
</feature>
<protein>
    <submittedName>
        <fullName evidence="2">Uncharacterized protein</fullName>
    </submittedName>
</protein>
<evidence type="ECO:0000256" key="1">
    <source>
        <dbReference type="SAM" id="MobiDB-lite"/>
    </source>
</evidence>
<name>A0A7S2RBG3_9STRA</name>
<reference evidence="2" key="1">
    <citation type="submission" date="2021-01" db="EMBL/GenBank/DDBJ databases">
        <authorList>
            <person name="Corre E."/>
            <person name="Pelletier E."/>
            <person name="Niang G."/>
            <person name="Scheremetjew M."/>
            <person name="Finn R."/>
            <person name="Kale V."/>
            <person name="Holt S."/>
            <person name="Cochrane G."/>
            <person name="Meng A."/>
            <person name="Brown T."/>
            <person name="Cohen L."/>
        </authorList>
    </citation>
    <scope>NUCLEOTIDE SEQUENCE</scope>
    <source>
        <strain evidence="2">CCMP1243</strain>
    </source>
</reference>
<organism evidence="2">
    <name type="scientific">Rhizochromulina marina</name>
    <dbReference type="NCBI Taxonomy" id="1034831"/>
    <lineage>
        <taxon>Eukaryota</taxon>
        <taxon>Sar</taxon>
        <taxon>Stramenopiles</taxon>
        <taxon>Ochrophyta</taxon>
        <taxon>Dictyochophyceae</taxon>
        <taxon>Rhizochromulinales</taxon>
        <taxon>Rhizochromulina</taxon>
    </lineage>
</organism>
<gene>
    <name evidence="2" type="ORF">RMAR1173_LOCUS2839</name>
</gene>
<feature type="compositionally biased region" description="Low complexity" evidence="1">
    <location>
        <begin position="86"/>
        <end position="97"/>
    </location>
</feature>
<evidence type="ECO:0000313" key="2">
    <source>
        <dbReference type="EMBL" id="CAD9666399.1"/>
    </source>
</evidence>
<dbReference type="AlphaFoldDB" id="A0A7S2RBG3"/>
<feature type="region of interest" description="Disordered" evidence="1">
    <location>
        <begin position="82"/>
        <end position="119"/>
    </location>
</feature>
<feature type="region of interest" description="Disordered" evidence="1">
    <location>
        <begin position="38"/>
        <end position="59"/>
    </location>
</feature>
<proteinExistence type="predicted"/>
<dbReference type="EMBL" id="HBHJ01004379">
    <property type="protein sequence ID" value="CAD9666399.1"/>
    <property type="molecule type" value="Transcribed_RNA"/>
</dbReference>
<sequence length="119" mass="12598">MSLQGLQTVTPTATAAVRRGPIPPAVVEGKWFVGARPGSRLPPRLVTSPPVTIPPPVNSSRLHHISLSLTLPIRFNISAVDDASEEPGAPSSPPFSGYKASPKSKAFSPLTRQSPSRLR</sequence>
<accession>A0A7S2RBG3</accession>